<keyword evidence="5" id="KW-0472">Membrane</keyword>
<evidence type="ECO:0000313" key="6">
    <source>
        <dbReference type="EMBL" id="JAD91514.1"/>
    </source>
</evidence>
<sequence>MRGSDEFKPFVRRLPEFKFWSDLSSPPSDLSPLTRSICLLLSPTICYTNPLLCYTCIYLLTGMG</sequence>
<dbReference type="Pfam" id="PF03248">
    <property type="entry name" value="Rer1"/>
    <property type="match status" value="1"/>
</dbReference>
<dbReference type="EMBL" id="GBRH01206381">
    <property type="protein sequence ID" value="JAD91514.1"/>
    <property type="molecule type" value="Transcribed_RNA"/>
</dbReference>
<accession>A0A0A9DSF1</accession>
<organism evidence="6">
    <name type="scientific">Arundo donax</name>
    <name type="common">Giant reed</name>
    <name type="synonym">Donax arundinaceus</name>
    <dbReference type="NCBI Taxonomy" id="35708"/>
    <lineage>
        <taxon>Eukaryota</taxon>
        <taxon>Viridiplantae</taxon>
        <taxon>Streptophyta</taxon>
        <taxon>Embryophyta</taxon>
        <taxon>Tracheophyta</taxon>
        <taxon>Spermatophyta</taxon>
        <taxon>Magnoliopsida</taxon>
        <taxon>Liliopsida</taxon>
        <taxon>Poales</taxon>
        <taxon>Poaceae</taxon>
        <taxon>PACMAD clade</taxon>
        <taxon>Arundinoideae</taxon>
        <taxon>Arundineae</taxon>
        <taxon>Arundo</taxon>
    </lineage>
</organism>
<keyword evidence="4" id="KW-1133">Transmembrane helix</keyword>
<evidence type="ECO:0000256" key="3">
    <source>
        <dbReference type="ARBA" id="ARBA00022692"/>
    </source>
</evidence>
<evidence type="ECO:0000256" key="4">
    <source>
        <dbReference type="ARBA" id="ARBA00022989"/>
    </source>
</evidence>
<dbReference type="InterPro" id="IPR004932">
    <property type="entry name" value="Rer1"/>
</dbReference>
<evidence type="ECO:0000256" key="2">
    <source>
        <dbReference type="ARBA" id="ARBA00006070"/>
    </source>
</evidence>
<reference evidence="6" key="2">
    <citation type="journal article" date="2015" name="Data Brief">
        <title>Shoot transcriptome of the giant reed, Arundo donax.</title>
        <authorList>
            <person name="Barrero R.A."/>
            <person name="Guerrero F.D."/>
            <person name="Moolhuijzen P."/>
            <person name="Goolsby J.A."/>
            <person name="Tidwell J."/>
            <person name="Bellgard S.E."/>
            <person name="Bellgard M.I."/>
        </authorList>
    </citation>
    <scope>NUCLEOTIDE SEQUENCE</scope>
    <source>
        <tissue evidence="6">Shoot tissue taken approximately 20 cm above the soil surface</tissue>
    </source>
</reference>
<evidence type="ECO:0000256" key="5">
    <source>
        <dbReference type="ARBA" id="ARBA00023136"/>
    </source>
</evidence>
<proteinExistence type="inferred from homology"/>
<dbReference type="GO" id="GO:0016020">
    <property type="term" value="C:membrane"/>
    <property type="evidence" value="ECO:0007669"/>
    <property type="project" value="UniProtKB-SubCell"/>
</dbReference>
<keyword evidence="3" id="KW-0812">Transmembrane</keyword>
<name>A0A0A9DSF1_ARUDO</name>
<comment type="similarity">
    <text evidence="2">Belongs to the RER1 family.</text>
</comment>
<dbReference type="GO" id="GO:0005737">
    <property type="term" value="C:cytoplasm"/>
    <property type="evidence" value="ECO:0007669"/>
    <property type="project" value="UniProtKB-ARBA"/>
</dbReference>
<comment type="subcellular location">
    <subcellularLocation>
        <location evidence="1">Membrane</location>
        <topology evidence="1">Multi-pass membrane protein</topology>
    </subcellularLocation>
</comment>
<evidence type="ECO:0000256" key="1">
    <source>
        <dbReference type="ARBA" id="ARBA00004141"/>
    </source>
</evidence>
<protein>
    <submittedName>
        <fullName evidence="6">Uncharacterized protein</fullName>
    </submittedName>
</protein>
<reference evidence="6" key="1">
    <citation type="submission" date="2014-09" db="EMBL/GenBank/DDBJ databases">
        <authorList>
            <person name="Magalhaes I.L.F."/>
            <person name="Oliveira U."/>
            <person name="Santos F.R."/>
            <person name="Vidigal T.H.D.A."/>
            <person name="Brescovit A.D."/>
            <person name="Santos A.J."/>
        </authorList>
    </citation>
    <scope>NUCLEOTIDE SEQUENCE</scope>
    <source>
        <tissue evidence="6">Shoot tissue taken approximately 20 cm above the soil surface</tissue>
    </source>
</reference>
<dbReference type="AlphaFoldDB" id="A0A0A9DSF1"/>